<accession>A0A420HKL9</accession>
<proteinExistence type="predicted"/>
<evidence type="ECO:0000313" key="2">
    <source>
        <dbReference type="EMBL" id="RKF57985.1"/>
    </source>
</evidence>
<comment type="caution">
    <text evidence="2">The sequence shown here is derived from an EMBL/GenBank/DDBJ whole genome shotgun (WGS) entry which is preliminary data.</text>
</comment>
<gene>
    <name evidence="2" type="ORF">OnM2_070058</name>
</gene>
<keyword evidence="3" id="KW-1185">Reference proteome</keyword>
<sequence>MIFNLTQLETEAHFSMYCSVSSLIADGRRVIIKRTSIVPQVPQHSDSRSILSESNIDTAFKQYERGADLKLRRRELLNGDFPSYKSLLDKRFKIPSLKFGRPSFSRPTTKLPSLGRTKSASSSKSVSSSNSDTDLKPATTQSKALANTKADKDNVAATLGSNLGSGISANSAPVTKSAAQTNVYDPGGYGAGGYGAGDYGGANSVSQSVAMGLANSLPMALTSGMSNMAGMNGMMGGGYGGGYGGDPSMGDGGFAPSVPSTPSGAGGGIPGVDPSLAGSGTNTDESLDIIGGTDASLDATKANGADAKILAGGAPVNDSTPTTTPATAGAQPNGKKRATDVIE</sequence>
<organism evidence="2 3">
    <name type="scientific">Erysiphe neolycopersici</name>
    <dbReference type="NCBI Taxonomy" id="212602"/>
    <lineage>
        <taxon>Eukaryota</taxon>
        <taxon>Fungi</taxon>
        <taxon>Dikarya</taxon>
        <taxon>Ascomycota</taxon>
        <taxon>Pezizomycotina</taxon>
        <taxon>Leotiomycetes</taxon>
        <taxon>Erysiphales</taxon>
        <taxon>Erysiphaceae</taxon>
        <taxon>Erysiphe</taxon>
    </lineage>
</organism>
<reference evidence="2 3" key="1">
    <citation type="journal article" date="2018" name="BMC Genomics">
        <title>Comparative genome analyses reveal sequence features reflecting distinct modes of host-adaptation between dicot and monocot powdery mildew.</title>
        <authorList>
            <person name="Wu Y."/>
            <person name="Ma X."/>
            <person name="Pan Z."/>
            <person name="Kale S.D."/>
            <person name="Song Y."/>
            <person name="King H."/>
            <person name="Zhang Q."/>
            <person name="Presley C."/>
            <person name="Deng X."/>
            <person name="Wei C.I."/>
            <person name="Xiao S."/>
        </authorList>
    </citation>
    <scope>NUCLEOTIDE SEQUENCE [LARGE SCALE GENOMIC DNA]</scope>
    <source>
        <strain evidence="2">UMSG2</strain>
    </source>
</reference>
<protein>
    <submittedName>
        <fullName evidence="2">Uncharacterized protein</fullName>
    </submittedName>
</protein>
<evidence type="ECO:0000256" key="1">
    <source>
        <dbReference type="SAM" id="MobiDB-lite"/>
    </source>
</evidence>
<feature type="compositionally biased region" description="Low complexity" evidence="1">
    <location>
        <begin position="119"/>
        <end position="131"/>
    </location>
</feature>
<feature type="region of interest" description="Disordered" evidence="1">
    <location>
        <begin position="103"/>
        <end position="147"/>
    </location>
</feature>
<dbReference type="Proteomes" id="UP000286134">
    <property type="component" value="Unassembled WGS sequence"/>
</dbReference>
<feature type="region of interest" description="Disordered" evidence="1">
    <location>
        <begin position="311"/>
        <end position="343"/>
    </location>
</feature>
<name>A0A420HKL9_9PEZI</name>
<dbReference type="AlphaFoldDB" id="A0A420HKL9"/>
<dbReference type="EMBL" id="MCFK01007066">
    <property type="protein sequence ID" value="RKF57985.1"/>
    <property type="molecule type" value="Genomic_DNA"/>
</dbReference>
<evidence type="ECO:0000313" key="3">
    <source>
        <dbReference type="Proteomes" id="UP000286134"/>
    </source>
</evidence>
<dbReference type="STRING" id="212602.A0A420HKL9"/>
<feature type="region of interest" description="Disordered" evidence="1">
    <location>
        <begin position="250"/>
        <end position="284"/>
    </location>
</feature>